<sequence>MKATSLDQFYQRLATAVGTEPQTLLPPDAERAVGHFNVFNIAEQFRNYPEMPVMPYDRRAYYKISLIRGRSRAEYANKVIELDQNALLFATPKVPYYWVPQDPAQTGRFCVFTSEFLLPAKSGIVLEELPLFQADGFPAFQVSDIDWAELNTIFERMERELASPYAFKYDLLRTYVLELLHAGQKLQPLPAQQSVPTAAARITSLFTELLERQFPLTSSPQQVPLRSAKDFADRLAVHVNHLNKALKQQTGHTTTALIAQRYVEEAKRLLQQPTWTVSQVSDSLGFAEVADFSHFFKRHTSVSPAAFRQ</sequence>
<dbReference type="PANTHER" id="PTHR43280:SF32">
    <property type="entry name" value="TRANSCRIPTIONAL REGULATORY PROTEIN"/>
    <property type="match status" value="1"/>
</dbReference>
<organism evidence="5 6">
    <name type="scientific">Hymenobacter wooponensis</name>
    <dbReference type="NCBI Taxonomy" id="1525360"/>
    <lineage>
        <taxon>Bacteria</taxon>
        <taxon>Pseudomonadati</taxon>
        <taxon>Bacteroidota</taxon>
        <taxon>Cytophagia</taxon>
        <taxon>Cytophagales</taxon>
        <taxon>Hymenobacteraceae</taxon>
        <taxon>Hymenobacter</taxon>
    </lineage>
</organism>
<dbReference type="Pfam" id="PF12833">
    <property type="entry name" value="HTH_18"/>
    <property type="match status" value="1"/>
</dbReference>
<dbReference type="Proteomes" id="UP000298284">
    <property type="component" value="Unassembled WGS sequence"/>
</dbReference>
<keyword evidence="3" id="KW-0804">Transcription</keyword>
<dbReference type="InterPro" id="IPR037923">
    <property type="entry name" value="HTH-like"/>
</dbReference>
<proteinExistence type="predicted"/>
<evidence type="ECO:0000313" key="5">
    <source>
        <dbReference type="EMBL" id="TGD78966.1"/>
    </source>
</evidence>
<feature type="domain" description="HTH araC/xylS-type" evidence="4">
    <location>
        <begin position="200"/>
        <end position="309"/>
    </location>
</feature>
<dbReference type="RefSeq" id="WP_135531955.1">
    <property type="nucleotide sequence ID" value="NZ_SRKZ01000005.1"/>
</dbReference>
<dbReference type="PANTHER" id="PTHR43280">
    <property type="entry name" value="ARAC-FAMILY TRANSCRIPTIONAL REGULATOR"/>
    <property type="match status" value="1"/>
</dbReference>
<keyword evidence="2" id="KW-0238">DNA-binding</keyword>
<accession>A0A4Z0MHH9</accession>
<gene>
    <name evidence="5" type="ORF">EU557_18515</name>
</gene>
<keyword evidence="6" id="KW-1185">Reference proteome</keyword>
<evidence type="ECO:0000256" key="3">
    <source>
        <dbReference type="ARBA" id="ARBA00023163"/>
    </source>
</evidence>
<evidence type="ECO:0000313" key="6">
    <source>
        <dbReference type="Proteomes" id="UP000298284"/>
    </source>
</evidence>
<comment type="caution">
    <text evidence="5">The sequence shown here is derived from an EMBL/GenBank/DDBJ whole genome shotgun (WGS) entry which is preliminary data.</text>
</comment>
<dbReference type="InterPro" id="IPR018060">
    <property type="entry name" value="HTH_AraC"/>
</dbReference>
<evidence type="ECO:0000259" key="4">
    <source>
        <dbReference type="PROSITE" id="PS01124"/>
    </source>
</evidence>
<dbReference type="SUPFAM" id="SSF51215">
    <property type="entry name" value="Regulatory protein AraC"/>
    <property type="match status" value="1"/>
</dbReference>
<dbReference type="SUPFAM" id="SSF46689">
    <property type="entry name" value="Homeodomain-like"/>
    <property type="match status" value="1"/>
</dbReference>
<reference evidence="5 6" key="1">
    <citation type="submission" date="2019-04" db="EMBL/GenBank/DDBJ databases">
        <authorList>
            <person name="Feng G."/>
            <person name="Zhang J."/>
            <person name="Zhu H."/>
        </authorList>
    </citation>
    <scope>NUCLEOTIDE SEQUENCE [LARGE SCALE GENOMIC DNA]</scope>
    <source>
        <strain evidence="5 6">JCM 19491</strain>
    </source>
</reference>
<dbReference type="EMBL" id="SRKZ01000005">
    <property type="protein sequence ID" value="TGD78966.1"/>
    <property type="molecule type" value="Genomic_DNA"/>
</dbReference>
<name>A0A4Z0MHH9_9BACT</name>
<dbReference type="PROSITE" id="PS01124">
    <property type="entry name" value="HTH_ARAC_FAMILY_2"/>
    <property type="match status" value="1"/>
</dbReference>
<protein>
    <submittedName>
        <fullName evidence="5">AraC family transcriptional regulator</fullName>
    </submittedName>
</protein>
<dbReference type="GO" id="GO:0043565">
    <property type="term" value="F:sequence-specific DNA binding"/>
    <property type="evidence" value="ECO:0007669"/>
    <property type="project" value="InterPro"/>
</dbReference>
<dbReference type="GO" id="GO:0003700">
    <property type="term" value="F:DNA-binding transcription factor activity"/>
    <property type="evidence" value="ECO:0007669"/>
    <property type="project" value="InterPro"/>
</dbReference>
<keyword evidence="1" id="KW-0805">Transcription regulation</keyword>
<evidence type="ECO:0000256" key="2">
    <source>
        <dbReference type="ARBA" id="ARBA00023125"/>
    </source>
</evidence>
<dbReference type="SMART" id="SM00342">
    <property type="entry name" value="HTH_ARAC"/>
    <property type="match status" value="1"/>
</dbReference>
<dbReference type="InterPro" id="IPR009057">
    <property type="entry name" value="Homeodomain-like_sf"/>
</dbReference>
<dbReference type="Gene3D" id="1.10.10.60">
    <property type="entry name" value="Homeodomain-like"/>
    <property type="match status" value="1"/>
</dbReference>
<dbReference type="OrthoDB" id="629200at2"/>
<evidence type="ECO:0000256" key="1">
    <source>
        <dbReference type="ARBA" id="ARBA00023015"/>
    </source>
</evidence>
<dbReference type="AlphaFoldDB" id="A0A4Z0MHH9"/>